<organism evidence="1 2">
    <name type="scientific">Plakobranchus ocellatus</name>
    <dbReference type="NCBI Taxonomy" id="259542"/>
    <lineage>
        <taxon>Eukaryota</taxon>
        <taxon>Metazoa</taxon>
        <taxon>Spiralia</taxon>
        <taxon>Lophotrochozoa</taxon>
        <taxon>Mollusca</taxon>
        <taxon>Gastropoda</taxon>
        <taxon>Heterobranchia</taxon>
        <taxon>Euthyneura</taxon>
        <taxon>Panpulmonata</taxon>
        <taxon>Sacoglossa</taxon>
        <taxon>Placobranchoidea</taxon>
        <taxon>Plakobranchidae</taxon>
        <taxon>Plakobranchus</taxon>
    </lineage>
</organism>
<comment type="caution">
    <text evidence="1">The sequence shown here is derived from an EMBL/GenBank/DDBJ whole genome shotgun (WGS) entry which is preliminary data.</text>
</comment>
<evidence type="ECO:0000313" key="1">
    <source>
        <dbReference type="EMBL" id="GFO24853.1"/>
    </source>
</evidence>
<sequence>MAPVAGLKPATEGSLQISGRIRHPMCHRRRHRLDIDSSNHDTLQEKMILRAKAILLGIVSKIVVTRFFKPRDFDRVAVRSLKKTGNQVFVDYKSKLFVSHVQEQTDVFRKLHILDATILSEGCAREAVSAVECYYTFCGEE</sequence>
<dbReference type="Proteomes" id="UP000735302">
    <property type="component" value="Unassembled WGS sequence"/>
</dbReference>
<dbReference type="EMBL" id="BLXT01005660">
    <property type="protein sequence ID" value="GFO24853.1"/>
    <property type="molecule type" value="Genomic_DNA"/>
</dbReference>
<gene>
    <name evidence="1" type="ORF">PoB_005135800</name>
</gene>
<keyword evidence="2" id="KW-1185">Reference proteome</keyword>
<reference evidence="1 2" key="1">
    <citation type="journal article" date="2021" name="Elife">
        <title>Chloroplast acquisition without the gene transfer in kleptoplastic sea slugs, Plakobranchus ocellatus.</title>
        <authorList>
            <person name="Maeda T."/>
            <person name="Takahashi S."/>
            <person name="Yoshida T."/>
            <person name="Shimamura S."/>
            <person name="Takaki Y."/>
            <person name="Nagai Y."/>
            <person name="Toyoda A."/>
            <person name="Suzuki Y."/>
            <person name="Arimoto A."/>
            <person name="Ishii H."/>
            <person name="Satoh N."/>
            <person name="Nishiyama T."/>
            <person name="Hasebe M."/>
            <person name="Maruyama T."/>
            <person name="Minagawa J."/>
            <person name="Obokata J."/>
            <person name="Shigenobu S."/>
        </authorList>
    </citation>
    <scope>NUCLEOTIDE SEQUENCE [LARGE SCALE GENOMIC DNA]</scope>
</reference>
<proteinExistence type="predicted"/>
<evidence type="ECO:0000313" key="2">
    <source>
        <dbReference type="Proteomes" id="UP000735302"/>
    </source>
</evidence>
<dbReference type="AlphaFoldDB" id="A0AAV4C1H8"/>
<name>A0AAV4C1H8_9GAST</name>
<accession>A0AAV4C1H8</accession>
<protein>
    <submittedName>
        <fullName evidence="1">Uncharacterized protein</fullName>
    </submittedName>
</protein>